<feature type="chain" id="PRO_5040939317" evidence="1">
    <location>
        <begin position="22"/>
        <end position="155"/>
    </location>
</feature>
<accession>A0A9X1F9U2</accession>
<organism evidence="2 3">
    <name type="scientific">Winogradskyella luteola</name>
    <dbReference type="NCBI Taxonomy" id="2828330"/>
    <lineage>
        <taxon>Bacteria</taxon>
        <taxon>Pseudomonadati</taxon>
        <taxon>Bacteroidota</taxon>
        <taxon>Flavobacteriia</taxon>
        <taxon>Flavobacteriales</taxon>
        <taxon>Flavobacteriaceae</taxon>
        <taxon>Winogradskyella</taxon>
    </lineage>
</organism>
<proteinExistence type="predicted"/>
<feature type="signal peptide" evidence="1">
    <location>
        <begin position="1"/>
        <end position="21"/>
    </location>
</feature>
<dbReference type="Proteomes" id="UP001138894">
    <property type="component" value="Unassembled WGS sequence"/>
</dbReference>
<keyword evidence="3" id="KW-1185">Reference proteome</keyword>
<sequence length="155" mass="18596">MSKKLFLSIFICMLFIPLNMASQNDGKVSYKAVKYKDNVKAPLTSNELSKIQEVYQESTKKQVLDRPAYVKRIKHLLRNRFSIIQINIKEKQRNYTLLSEVDLFNHYNKNLKRDTNFNRQTFNPLKYNFDFYPSENKLYRVDGTNYFIQIKSQFQ</sequence>
<comment type="caution">
    <text evidence="2">The sequence shown here is derived from an EMBL/GenBank/DDBJ whole genome shotgun (WGS) entry which is preliminary data.</text>
</comment>
<dbReference type="EMBL" id="JAGSPD010000010">
    <property type="protein sequence ID" value="MBV7269952.1"/>
    <property type="molecule type" value="Genomic_DNA"/>
</dbReference>
<gene>
    <name evidence="2" type="ORF">KCG49_12205</name>
</gene>
<evidence type="ECO:0000256" key="1">
    <source>
        <dbReference type="SAM" id="SignalP"/>
    </source>
</evidence>
<keyword evidence="1" id="KW-0732">Signal</keyword>
<protein>
    <submittedName>
        <fullName evidence="2">Uncharacterized protein</fullName>
    </submittedName>
</protein>
<dbReference type="AlphaFoldDB" id="A0A9X1F9U2"/>
<dbReference type="RefSeq" id="WP_218546867.1">
    <property type="nucleotide sequence ID" value="NZ_JAGSPD010000010.1"/>
</dbReference>
<reference evidence="2" key="1">
    <citation type="submission" date="2021-04" db="EMBL/GenBank/DDBJ databases">
        <authorList>
            <person name="Pira H."/>
            <person name="Risdian C."/>
            <person name="Wink J."/>
        </authorList>
    </citation>
    <scope>NUCLEOTIDE SEQUENCE</scope>
    <source>
        <strain evidence="2">WHY3</strain>
    </source>
</reference>
<evidence type="ECO:0000313" key="2">
    <source>
        <dbReference type="EMBL" id="MBV7269952.1"/>
    </source>
</evidence>
<evidence type="ECO:0000313" key="3">
    <source>
        <dbReference type="Proteomes" id="UP001138894"/>
    </source>
</evidence>
<name>A0A9X1F9U2_9FLAO</name>